<sequence>MDADRRCGDLGPRSLPLHRRPAERHDHLGGRENLQHRSGGSDWQASGGVGMCRDWSARRAVGRVGEGLCRAQTRPEGHRGGHPRRRAQAPGLISKTTLGGVHCRVAESAHGQAAQTSAARSLLGGQGHPMKTPGVFIGATGTYLPDRVSIEWAVAQGHLDKAVADRYGIRSVPLAGDLPAPEMALRASRQAMQRGDQDPATLSLLLYVSTWYQGPHGWCPQYYVQRHTHAGQATAAEIRQGCMGMFSACELAAAHLIASPEHTAALITSGDNYNSPMLDRWRSSPHSPLGDGACALLLTRRPGFARLESINARTLPQYEGRHRGSAPLFPPEASLGTKVDFATAKKQWFSATAVDPRELETTMARTLLEVVHTTLREADLEMSQITRIAFANWSEERVRERAAVPLGLPMSRLTWEYGRTIGHVGASDQVLSLDHLLVSGELNTGDNLLLLGTGPGANIACMAVRILHRPPWTEIEDAR</sequence>
<evidence type="ECO:0000259" key="4">
    <source>
        <dbReference type="Pfam" id="PF08541"/>
    </source>
</evidence>
<accession>Q094H2</accession>
<feature type="compositionally biased region" description="Basic and acidic residues" evidence="3">
    <location>
        <begin position="23"/>
        <end position="35"/>
    </location>
</feature>
<dbReference type="Pfam" id="PF08541">
    <property type="entry name" value="ACP_syn_III_C"/>
    <property type="match status" value="1"/>
</dbReference>
<feature type="region of interest" description="Disordered" evidence="3">
    <location>
        <begin position="1"/>
        <end position="48"/>
    </location>
</feature>
<dbReference type="EMBL" id="AAMD01000040">
    <property type="protein sequence ID" value="EAU67120.1"/>
    <property type="molecule type" value="Genomic_DNA"/>
</dbReference>
<evidence type="ECO:0000256" key="1">
    <source>
        <dbReference type="ARBA" id="ARBA00022679"/>
    </source>
</evidence>
<feature type="region of interest" description="Disordered" evidence="3">
    <location>
        <begin position="66"/>
        <end position="87"/>
    </location>
</feature>
<dbReference type="PANTHER" id="PTHR34069">
    <property type="entry name" value="3-OXOACYL-[ACYL-CARRIER-PROTEIN] SYNTHASE 3"/>
    <property type="match status" value="1"/>
</dbReference>
<dbReference type="GO" id="GO:0004315">
    <property type="term" value="F:3-oxoacyl-[acyl-carrier-protein] synthase activity"/>
    <property type="evidence" value="ECO:0007669"/>
    <property type="project" value="InterPro"/>
</dbReference>
<feature type="domain" description="Beta-ketoacyl-[acyl-carrier-protein] synthase III N-terminal" evidence="5">
    <location>
        <begin position="237"/>
        <end position="301"/>
    </location>
</feature>
<dbReference type="Gene3D" id="3.40.47.10">
    <property type="match status" value="2"/>
</dbReference>
<dbReference type="PANTHER" id="PTHR34069:SF2">
    <property type="entry name" value="BETA-KETOACYL-[ACYL-CARRIER-PROTEIN] SYNTHASE III"/>
    <property type="match status" value="1"/>
</dbReference>
<dbReference type="Proteomes" id="UP000032702">
    <property type="component" value="Unassembled WGS sequence"/>
</dbReference>
<comment type="caution">
    <text evidence="6">The sequence shown here is derived from an EMBL/GenBank/DDBJ whole genome shotgun (WGS) entry which is preliminary data.</text>
</comment>
<evidence type="ECO:0000259" key="5">
    <source>
        <dbReference type="Pfam" id="PF08545"/>
    </source>
</evidence>
<dbReference type="CDD" id="cd00827">
    <property type="entry name" value="init_cond_enzymes"/>
    <property type="match status" value="1"/>
</dbReference>
<organism evidence="6 7">
    <name type="scientific">Stigmatella aurantiaca (strain DW4/3-1)</name>
    <dbReference type="NCBI Taxonomy" id="378806"/>
    <lineage>
        <taxon>Bacteria</taxon>
        <taxon>Pseudomonadati</taxon>
        <taxon>Myxococcota</taxon>
        <taxon>Myxococcia</taxon>
        <taxon>Myxococcales</taxon>
        <taxon>Cystobacterineae</taxon>
        <taxon>Archangiaceae</taxon>
        <taxon>Stigmatella</taxon>
    </lineage>
</organism>
<dbReference type="GO" id="GO:0006633">
    <property type="term" value="P:fatty acid biosynthetic process"/>
    <property type="evidence" value="ECO:0007669"/>
    <property type="project" value="InterPro"/>
</dbReference>
<dbReference type="Pfam" id="PF08545">
    <property type="entry name" value="ACP_syn_III"/>
    <property type="match status" value="1"/>
</dbReference>
<evidence type="ECO:0000313" key="7">
    <source>
        <dbReference type="Proteomes" id="UP000032702"/>
    </source>
</evidence>
<keyword evidence="1" id="KW-0808">Transferase</keyword>
<name>Q094H2_STIAD</name>
<dbReference type="InterPro" id="IPR013747">
    <property type="entry name" value="ACP_syn_III_C"/>
</dbReference>
<dbReference type="GO" id="GO:0044550">
    <property type="term" value="P:secondary metabolite biosynthetic process"/>
    <property type="evidence" value="ECO:0007669"/>
    <property type="project" value="TreeGrafter"/>
</dbReference>
<keyword evidence="2" id="KW-0012">Acyltransferase</keyword>
<evidence type="ECO:0000256" key="3">
    <source>
        <dbReference type="SAM" id="MobiDB-lite"/>
    </source>
</evidence>
<dbReference type="PATRIC" id="fig|378806.16.peg.6290"/>
<gene>
    <name evidence="6" type="ORF">STIAU_2629</name>
</gene>
<evidence type="ECO:0000256" key="2">
    <source>
        <dbReference type="ARBA" id="ARBA00023315"/>
    </source>
</evidence>
<feature type="domain" description="Beta-ketoacyl-[acyl-carrier-protein] synthase III C-terminal" evidence="4">
    <location>
        <begin position="375"/>
        <end position="466"/>
    </location>
</feature>
<proteinExistence type="predicted"/>
<dbReference type="InterPro" id="IPR013751">
    <property type="entry name" value="ACP_syn_III_N"/>
</dbReference>
<dbReference type="InterPro" id="IPR016039">
    <property type="entry name" value="Thiolase-like"/>
</dbReference>
<dbReference type="AlphaFoldDB" id="Q094H2"/>
<evidence type="ECO:0000313" key="6">
    <source>
        <dbReference type="EMBL" id="EAU67120.1"/>
    </source>
</evidence>
<protein>
    <submittedName>
        <fullName evidence="6">CalO4</fullName>
    </submittedName>
</protein>
<reference evidence="6 7" key="1">
    <citation type="submission" date="2006-04" db="EMBL/GenBank/DDBJ databases">
        <authorList>
            <person name="Nierman W.C."/>
        </authorList>
    </citation>
    <scope>NUCLEOTIDE SEQUENCE [LARGE SCALE GENOMIC DNA]</scope>
    <source>
        <strain evidence="6 7">DW4/3-1</strain>
    </source>
</reference>
<dbReference type="SUPFAM" id="SSF53901">
    <property type="entry name" value="Thiolase-like"/>
    <property type="match status" value="1"/>
</dbReference>